<proteinExistence type="predicted"/>
<evidence type="ECO:0000313" key="2">
    <source>
        <dbReference type="Proteomes" id="UP000195719"/>
    </source>
</evidence>
<dbReference type="EMBL" id="FYAJ01000002">
    <property type="protein sequence ID" value="SMY34934.1"/>
    <property type="molecule type" value="Genomic_DNA"/>
</dbReference>
<evidence type="ECO:0000313" key="1">
    <source>
        <dbReference type="EMBL" id="SMY34934.1"/>
    </source>
</evidence>
<dbReference type="Proteomes" id="UP000195719">
    <property type="component" value="Unassembled WGS sequence"/>
</dbReference>
<organism evidence="1 2">
    <name type="scientific">Photobacterium andalusiense</name>
    <dbReference type="NCBI Taxonomy" id="2204296"/>
    <lineage>
        <taxon>Bacteria</taxon>
        <taxon>Pseudomonadati</taxon>
        <taxon>Pseudomonadota</taxon>
        <taxon>Gammaproteobacteria</taxon>
        <taxon>Vibrionales</taxon>
        <taxon>Vibrionaceae</taxon>
        <taxon>Photobacterium</taxon>
    </lineage>
</organism>
<dbReference type="AlphaFoldDB" id="A0A1Y6MEI1"/>
<name>A0A1Y6MEI1_9GAMM</name>
<dbReference type="SUPFAM" id="SSF49879">
    <property type="entry name" value="SMAD/FHA domain"/>
    <property type="match status" value="1"/>
</dbReference>
<dbReference type="RefSeq" id="WP_087853307.1">
    <property type="nucleotide sequence ID" value="NZ_FYAJ01000002.1"/>
</dbReference>
<dbReference type="Gene3D" id="2.60.200.20">
    <property type="match status" value="1"/>
</dbReference>
<dbReference type="CDD" id="cd00060">
    <property type="entry name" value="FHA"/>
    <property type="match status" value="1"/>
</dbReference>
<keyword evidence="2" id="KW-1185">Reference proteome</keyword>
<dbReference type="InterPro" id="IPR008984">
    <property type="entry name" value="SMAD_FHA_dom_sf"/>
</dbReference>
<gene>
    <name evidence="1" type="ORF">PAND9192_01602</name>
</gene>
<sequence>MKVELMIVNDQYFDLSYPLKNEFSIEGGTIGANVYCDWCLNDNRWKLKDIHCYISFENDMFYITDFSDQIYINDSLFAIGFDITVRLNKNDILYIGPYVIRVNYLKDTIKIKMIE</sequence>
<protein>
    <submittedName>
        <fullName evidence="1">Uncharacterized protein</fullName>
    </submittedName>
</protein>
<accession>A0A1Y6MEI1</accession>
<reference evidence="2" key="1">
    <citation type="submission" date="2017-06" db="EMBL/GenBank/DDBJ databases">
        <authorList>
            <person name="Rodrigo-Torres L."/>
            <person name="Arahal R.D."/>
            <person name="Lucena T."/>
        </authorList>
    </citation>
    <scope>NUCLEOTIDE SEQUENCE [LARGE SCALE GENOMIC DNA]</scope>
    <source>
        <strain evidence="2">CECT 9192</strain>
    </source>
</reference>